<reference evidence="1" key="2">
    <citation type="journal article" date="2023" name="IMA Fungus">
        <title>Comparative genomic study of the Penicillium genus elucidates a diverse pangenome and 15 lateral gene transfer events.</title>
        <authorList>
            <person name="Petersen C."/>
            <person name="Sorensen T."/>
            <person name="Nielsen M.R."/>
            <person name="Sondergaard T.E."/>
            <person name="Sorensen J.L."/>
            <person name="Fitzpatrick D.A."/>
            <person name="Frisvad J.C."/>
            <person name="Nielsen K.L."/>
        </authorList>
    </citation>
    <scope>NUCLEOTIDE SEQUENCE</scope>
    <source>
        <strain evidence="1">IBT 29677</strain>
    </source>
</reference>
<dbReference type="OrthoDB" id="66144at2759"/>
<dbReference type="CDD" id="cd02440">
    <property type="entry name" value="AdoMet_MTases"/>
    <property type="match status" value="1"/>
</dbReference>
<dbReference type="GeneID" id="81368424"/>
<comment type="caution">
    <text evidence="1">The sequence shown here is derived from an EMBL/GenBank/DDBJ whole genome shotgun (WGS) entry which is preliminary data.</text>
</comment>
<dbReference type="RefSeq" id="XP_056488746.1">
    <property type="nucleotide sequence ID" value="XM_056629444.1"/>
</dbReference>
<dbReference type="SUPFAM" id="SSF53335">
    <property type="entry name" value="S-adenosyl-L-methionine-dependent methyltransferases"/>
    <property type="match status" value="1"/>
</dbReference>
<keyword evidence="2" id="KW-1185">Reference proteome</keyword>
<dbReference type="Gene3D" id="3.40.50.150">
    <property type="entry name" value="Vaccinia Virus protein VP39"/>
    <property type="match status" value="1"/>
</dbReference>
<dbReference type="EMBL" id="JAPZBU010000006">
    <property type="protein sequence ID" value="KAJ5396694.1"/>
    <property type="molecule type" value="Genomic_DNA"/>
</dbReference>
<accession>A0A9X0B9I2</accession>
<evidence type="ECO:0008006" key="3">
    <source>
        <dbReference type="Google" id="ProtNLM"/>
    </source>
</evidence>
<name>A0A9X0B9I2_9EURO</name>
<dbReference type="PANTHER" id="PTHR43861:SF1">
    <property type="entry name" value="TRANS-ACONITATE 2-METHYLTRANSFERASE"/>
    <property type="match status" value="1"/>
</dbReference>
<dbReference type="Pfam" id="PF13489">
    <property type="entry name" value="Methyltransf_23"/>
    <property type="match status" value="1"/>
</dbReference>
<evidence type="ECO:0000313" key="1">
    <source>
        <dbReference type="EMBL" id="KAJ5396694.1"/>
    </source>
</evidence>
<reference evidence="1" key="1">
    <citation type="submission" date="2022-12" db="EMBL/GenBank/DDBJ databases">
        <authorList>
            <person name="Petersen C."/>
        </authorList>
    </citation>
    <scope>NUCLEOTIDE SEQUENCE</scope>
    <source>
        <strain evidence="1">IBT 29677</strain>
    </source>
</reference>
<dbReference type="AlphaFoldDB" id="A0A9X0B9I2"/>
<gene>
    <name evidence="1" type="ORF">N7509_004807</name>
</gene>
<sequence length="277" mass="31069">MTLVDTRQKDFWSTETYEAVASFVPRLSDTLVQSIDFKPTDRVLDIGCGDGKFTTSYSSAVSHVMGVDSSLAMIEAAKTFNYGGATTEFRVVDCRHLDKEEDVVNGQWDKVSSNAAFHWILRDPKTRVSTIETIFKSMKPGGTFFFEMCGFGNAPEMVTSFTYSLVNHGIPIEQVEAACPWFHPSDDYMKGLLEDAGFEVKHITLQPRALKMNPEINGGLKGLMKLLGTPWLDILETEEERESCLDQMCRMLRSGTTKEDGCQYITYYGLRCVAVKP</sequence>
<organism evidence="1 2">
    <name type="scientific">Penicillium cosmopolitanum</name>
    <dbReference type="NCBI Taxonomy" id="1131564"/>
    <lineage>
        <taxon>Eukaryota</taxon>
        <taxon>Fungi</taxon>
        <taxon>Dikarya</taxon>
        <taxon>Ascomycota</taxon>
        <taxon>Pezizomycotina</taxon>
        <taxon>Eurotiomycetes</taxon>
        <taxon>Eurotiomycetidae</taxon>
        <taxon>Eurotiales</taxon>
        <taxon>Aspergillaceae</taxon>
        <taxon>Penicillium</taxon>
    </lineage>
</organism>
<protein>
    <recommendedName>
        <fullName evidence="3">Methyltransferase domain-containing protein</fullName>
    </recommendedName>
</protein>
<proteinExistence type="predicted"/>
<dbReference type="Proteomes" id="UP001147747">
    <property type="component" value="Unassembled WGS sequence"/>
</dbReference>
<evidence type="ECO:0000313" key="2">
    <source>
        <dbReference type="Proteomes" id="UP001147747"/>
    </source>
</evidence>
<dbReference type="PANTHER" id="PTHR43861">
    <property type="entry name" value="TRANS-ACONITATE 2-METHYLTRANSFERASE-RELATED"/>
    <property type="match status" value="1"/>
</dbReference>
<dbReference type="InterPro" id="IPR029063">
    <property type="entry name" value="SAM-dependent_MTases_sf"/>
</dbReference>